<name>A0ABQ3ZNF7_9ACTN</name>
<keyword evidence="1" id="KW-0472">Membrane</keyword>
<evidence type="ECO:0000256" key="1">
    <source>
        <dbReference type="SAM" id="Phobius"/>
    </source>
</evidence>
<comment type="caution">
    <text evidence="2">The sequence shown here is derived from an EMBL/GenBank/DDBJ whole genome shotgun (WGS) entry which is preliminary data.</text>
</comment>
<sequence length="78" mass="8610">MAEGKTTLLRILAGELKPSDGCELDAVFSFGWDRDPCAAVGLHHFGQYRWFEPSRRWLWLWSATVGCVAGALGWGPTG</sequence>
<keyword evidence="3" id="KW-1185">Reference proteome</keyword>
<protein>
    <submittedName>
        <fullName evidence="2">Uncharacterized protein</fullName>
    </submittedName>
</protein>
<evidence type="ECO:0000313" key="3">
    <source>
        <dbReference type="Proteomes" id="UP000603200"/>
    </source>
</evidence>
<proteinExistence type="predicted"/>
<evidence type="ECO:0000313" key="2">
    <source>
        <dbReference type="EMBL" id="GIE20083.1"/>
    </source>
</evidence>
<keyword evidence="1" id="KW-0812">Transmembrane</keyword>
<keyword evidence="1" id="KW-1133">Transmembrane helix</keyword>
<reference evidence="2 3" key="1">
    <citation type="submission" date="2021-01" db="EMBL/GenBank/DDBJ databases">
        <title>Whole genome shotgun sequence of Actinoplanes humidus NBRC 14915.</title>
        <authorList>
            <person name="Komaki H."/>
            <person name="Tamura T."/>
        </authorList>
    </citation>
    <scope>NUCLEOTIDE SEQUENCE [LARGE SCALE GENOMIC DNA]</scope>
    <source>
        <strain evidence="2 3">NBRC 14915</strain>
    </source>
</reference>
<dbReference type="EMBL" id="BOMN01000037">
    <property type="protein sequence ID" value="GIE20083.1"/>
    <property type="molecule type" value="Genomic_DNA"/>
</dbReference>
<gene>
    <name evidence="2" type="ORF">Ahu01nite_031850</name>
</gene>
<organism evidence="2 3">
    <name type="scientific">Winogradskya humida</name>
    <dbReference type="NCBI Taxonomy" id="113566"/>
    <lineage>
        <taxon>Bacteria</taxon>
        <taxon>Bacillati</taxon>
        <taxon>Actinomycetota</taxon>
        <taxon>Actinomycetes</taxon>
        <taxon>Micromonosporales</taxon>
        <taxon>Micromonosporaceae</taxon>
        <taxon>Winogradskya</taxon>
    </lineage>
</organism>
<feature type="transmembrane region" description="Helical" evidence="1">
    <location>
        <begin position="57"/>
        <end position="75"/>
    </location>
</feature>
<accession>A0ABQ3ZNF7</accession>
<dbReference type="Proteomes" id="UP000603200">
    <property type="component" value="Unassembled WGS sequence"/>
</dbReference>